<dbReference type="GO" id="GO:0005634">
    <property type="term" value="C:nucleus"/>
    <property type="evidence" value="ECO:0007669"/>
    <property type="project" value="UniProtKB-SubCell"/>
</dbReference>
<dbReference type="Pfam" id="PF11951">
    <property type="entry name" value="Fungal_trans_2"/>
    <property type="match status" value="1"/>
</dbReference>
<dbReference type="PANTHER" id="PTHR37534">
    <property type="entry name" value="TRANSCRIPTIONAL ACTIVATOR PROTEIN UGA3"/>
    <property type="match status" value="1"/>
</dbReference>
<dbReference type="GeneID" id="19975240"/>
<keyword evidence="2" id="KW-0805">Transcription regulation</keyword>
<keyword evidence="3" id="KW-0238">DNA-binding</keyword>
<name>W2RMH3_CYPE1</name>
<dbReference type="AlphaFoldDB" id="W2RMH3"/>
<reference evidence="8 9" key="1">
    <citation type="submission" date="2013-03" db="EMBL/GenBank/DDBJ databases">
        <title>The Genome Sequence of Phialophora europaea CBS 101466.</title>
        <authorList>
            <consortium name="The Broad Institute Genomics Platform"/>
            <person name="Cuomo C."/>
            <person name="de Hoog S."/>
            <person name="Gorbushina A."/>
            <person name="Walker B."/>
            <person name="Young S.K."/>
            <person name="Zeng Q."/>
            <person name="Gargeya S."/>
            <person name="Fitzgerald M."/>
            <person name="Haas B."/>
            <person name="Abouelleil A."/>
            <person name="Allen A.W."/>
            <person name="Alvarado L."/>
            <person name="Arachchi H.M."/>
            <person name="Berlin A.M."/>
            <person name="Chapman S.B."/>
            <person name="Gainer-Dewar J."/>
            <person name="Goldberg J."/>
            <person name="Griggs A."/>
            <person name="Gujja S."/>
            <person name="Hansen M."/>
            <person name="Howarth C."/>
            <person name="Imamovic A."/>
            <person name="Ireland A."/>
            <person name="Larimer J."/>
            <person name="McCowan C."/>
            <person name="Murphy C."/>
            <person name="Pearson M."/>
            <person name="Poon T.W."/>
            <person name="Priest M."/>
            <person name="Roberts A."/>
            <person name="Saif S."/>
            <person name="Shea T."/>
            <person name="Sisk P."/>
            <person name="Sykes S."/>
            <person name="Wortman J."/>
            <person name="Nusbaum C."/>
            <person name="Birren B."/>
        </authorList>
    </citation>
    <scope>NUCLEOTIDE SEQUENCE [LARGE SCALE GENOMIC DNA]</scope>
    <source>
        <strain evidence="8 9">CBS 101466</strain>
    </source>
</reference>
<dbReference type="RefSeq" id="XP_008720446.1">
    <property type="nucleotide sequence ID" value="XM_008722224.1"/>
</dbReference>
<dbReference type="GO" id="GO:0000976">
    <property type="term" value="F:transcription cis-regulatory region binding"/>
    <property type="evidence" value="ECO:0007669"/>
    <property type="project" value="TreeGrafter"/>
</dbReference>
<dbReference type="SUPFAM" id="SSF57701">
    <property type="entry name" value="Zn2/Cys6 DNA-binding domain"/>
    <property type="match status" value="1"/>
</dbReference>
<evidence type="ECO:0000256" key="4">
    <source>
        <dbReference type="ARBA" id="ARBA00023163"/>
    </source>
</evidence>
<dbReference type="GO" id="GO:0000981">
    <property type="term" value="F:DNA-binding transcription factor activity, RNA polymerase II-specific"/>
    <property type="evidence" value="ECO:0007669"/>
    <property type="project" value="InterPro"/>
</dbReference>
<feature type="region of interest" description="Disordered" evidence="6">
    <location>
        <begin position="100"/>
        <end position="120"/>
    </location>
</feature>
<dbReference type="Gene3D" id="4.10.240.10">
    <property type="entry name" value="Zn(2)-C6 fungal-type DNA-binding domain"/>
    <property type="match status" value="1"/>
</dbReference>
<dbReference type="STRING" id="1220924.W2RMH3"/>
<feature type="compositionally biased region" description="Acidic residues" evidence="6">
    <location>
        <begin position="111"/>
        <end position="120"/>
    </location>
</feature>
<dbReference type="InterPro" id="IPR036864">
    <property type="entry name" value="Zn2-C6_fun-type_DNA-bd_sf"/>
</dbReference>
<keyword evidence="9" id="KW-1185">Reference proteome</keyword>
<evidence type="ECO:0000256" key="6">
    <source>
        <dbReference type="SAM" id="MobiDB-lite"/>
    </source>
</evidence>
<evidence type="ECO:0000256" key="5">
    <source>
        <dbReference type="ARBA" id="ARBA00023242"/>
    </source>
</evidence>
<evidence type="ECO:0000313" key="8">
    <source>
        <dbReference type="EMBL" id="ETN36914.1"/>
    </source>
</evidence>
<dbReference type="PROSITE" id="PS50048">
    <property type="entry name" value="ZN2_CY6_FUNGAL_2"/>
    <property type="match status" value="1"/>
</dbReference>
<dbReference type="SMART" id="SM00066">
    <property type="entry name" value="GAL4"/>
    <property type="match status" value="1"/>
</dbReference>
<dbReference type="InterPro" id="IPR001138">
    <property type="entry name" value="Zn2Cys6_DnaBD"/>
</dbReference>
<dbReference type="InterPro" id="IPR021858">
    <property type="entry name" value="Fun_TF"/>
</dbReference>
<dbReference type="InParanoid" id="W2RMH3"/>
<evidence type="ECO:0000259" key="7">
    <source>
        <dbReference type="PROSITE" id="PS50048"/>
    </source>
</evidence>
<dbReference type="PROSITE" id="PS00463">
    <property type="entry name" value="ZN2_CY6_FUNGAL_1"/>
    <property type="match status" value="1"/>
</dbReference>
<accession>W2RMH3</accession>
<evidence type="ECO:0000313" key="9">
    <source>
        <dbReference type="Proteomes" id="UP000030752"/>
    </source>
</evidence>
<dbReference type="EMBL" id="KB822724">
    <property type="protein sequence ID" value="ETN36914.1"/>
    <property type="molecule type" value="Genomic_DNA"/>
</dbReference>
<dbReference type="PRINTS" id="PR00755">
    <property type="entry name" value="AFLATOXINBRP"/>
</dbReference>
<organism evidence="8 9">
    <name type="scientific">Cyphellophora europaea (strain CBS 101466)</name>
    <name type="common">Phialophora europaea</name>
    <dbReference type="NCBI Taxonomy" id="1220924"/>
    <lineage>
        <taxon>Eukaryota</taxon>
        <taxon>Fungi</taxon>
        <taxon>Dikarya</taxon>
        <taxon>Ascomycota</taxon>
        <taxon>Pezizomycotina</taxon>
        <taxon>Eurotiomycetes</taxon>
        <taxon>Chaetothyriomycetidae</taxon>
        <taxon>Chaetothyriales</taxon>
        <taxon>Cyphellophoraceae</taxon>
        <taxon>Cyphellophora</taxon>
    </lineage>
</organism>
<sequence length="494" mass="55246">MVQRRKQNAPRKRSGCAACKRAHVRCPEERPACARCSRLGHECLYETKLLWEDDAAQRNIAHGRAKETVWSHKTVAAENNTGSSTTYQYQFLNTTVADFQSDPLSNSPESEHEEEEDDIEEVTRQATWSCIPVPPHSPYHGSDAFLLDYYINELSPKCSLSSSNNPYLYTLLPVAAEFAPLRHALLAAAANELRLQQHIQYEKPSLNLRDAAIKGLRTHLQSQRMDWKSLAVMLMFCFFDISDGCAPSWMTHLRMGLRMLQALRTETSTDHGLKAFCEIYFVAHDVMGQTAWDDSTLAVDHVWLLGDLQEIDVLMGCSRALISIIQRISCLSRWINQGIIPADESLYEWATMLDQLQCLEQHPAHGINDVEAVLAIAEAKRLAALLYLAEKLSAAITVDALDIDTSAIVQTLVSLLAEIPAQNAATLWPLFILGVSRFTSHEQHQFVLMRLLLLEQSRPLGSICHARRLVEAVAGGLTLDNDDGPITRSCISLA</sequence>
<dbReference type="Pfam" id="PF00172">
    <property type="entry name" value="Zn_clus"/>
    <property type="match status" value="1"/>
</dbReference>
<protein>
    <recommendedName>
        <fullName evidence="7">Zn(2)-C6 fungal-type domain-containing protein</fullName>
    </recommendedName>
</protein>
<comment type="subcellular location">
    <subcellularLocation>
        <location evidence="1">Nucleus</location>
    </subcellularLocation>
</comment>
<evidence type="ECO:0000256" key="1">
    <source>
        <dbReference type="ARBA" id="ARBA00004123"/>
    </source>
</evidence>
<proteinExistence type="predicted"/>
<keyword evidence="4" id="KW-0804">Transcription</keyword>
<evidence type="ECO:0000256" key="3">
    <source>
        <dbReference type="ARBA" id="ARBA00023125"/>
    </source>
</evidence>
<dbReference type="GO" id="GO:0008270">
    <property type="term" value="F:zinc ion binding"/>
    <property type="evidence" value="ECO:0007669"/>
    <property type="project" value="InterPro"/>
</dbReference>
<feature type="domain" description="Zn(2)-C6 fungal-type" evidence="7">
    <location>
        <begin position="15"/>
        <end position="45"/>
    </location>
</feature>
<dbReference type="OrthoDB" id="4158581at2759"/>
<dbReference type="CDD" id="cd00067">
    <property type="entry name" value="GAL4"/>
    <property type="match status" value="1"/>
</dbReference>
<dbReference type="PANTHER" id="PTHR37534:SF49">
    <property type="entry name" value="LYSINE BIOSYNTHESIS REGULATORY PROTEIN LYS14"/>
    <property type="match status" value="1"/>
</dbReference>
<evidence type="ECO:0000256" key="2">
    <source>
        <dbReference type="ARBA" id="ARBA00023015"/>
    </source>
</evidence>
<gene>
    <name evidence="8" type="ORF">HMPREF1541_07901</name>
</gene>
<dbReference type="HOGENOM" id="CLU_015493_3_0_1"/>
<dbReference type="eggNOG" id="ENOG502S6US">
    <property type="taxonomic scope" value="Eukaryota"/>
</dbReference>
<dbReference type="Proteomes" id="UP000030752">
    <property type="component" value="Unassembled WGS sequence"/>
</dbReference>
<dbReference type="VEuPathDB" id="FungiDB:HMPREF1541_07901"/>
<keyword evidence="5" id="KW-0539">Nucleus</keyword>
<dbReference type="GO" id="GO:0045944">
    <property type="term" value="P:positive regulation of transcription by RNA polymerase II"/>
    <property type="evidence" value="ECO:0007669"/>
    <property type="project" value="TreeGrafter"/>
</dbReference>